<comment type="caution">
    <text evidence="2">The sequence shown here is derived from an EMBL/GenBank/DDBJ whole genome shotgun (WGS) entry which is preliminary data.</text>
</comment>
<reference evidence="2 3" key="1">
    <citation type="submission" date="2020-11" db="EMBL/GenBank/DDBJ databases">
        <title>Kefir isolates.</title>
        <authorList>
            <person name="Marcisauskas S."/>
            <person name="Kim Y."/>
            <person name="Blasche S."/>
        </authorList>
    </citation>
    <scope>NUCLEOTIDE SEQUENCE [LARGE SCALE GENOMIC DNA]</scope>
    <source>
        <strain evidence="2 3">KR</strain>
    </source>
</reference>
<feature type="region of interest" description="Disordered" evidence="1">
    <location>
        <begin position="1"/>
        <end position="51"/>
    </location>
</feature>
<dbReference type="EMBL" id="PUHQ01000093">
    <property type="protein sequence ID" value="KAG0656688.1"/>
    <property type="molecule type" value="Genomic_DNA"/>
</dbReference>
<dbReference type="Proteomes" id="UP000777482">
    <property type="component" value="Unassembled WGS sequence"/>
</dbReference>
<name>A0A9P7B3A9_RHOMI</name>
<proteinExistence type="predicted"/>
<keyword evidence="3" id="KW-1185">Reference proteome</keyword>
<feature type="compositionally biased region" description="Basic and acidic residues" evidence="1">
    <location>
        <begin position="1"/>
        <end position="19"/>
    </location>
</feature>
<gene>
    <name evidence="2" type="ORF">C6P46_006990</name>
</gene>
<organism evidence="2 3">
    <name type="scientific">Rhodotorula mucilaginosa</name>
    <name type="common">Yeast</name>
    <name type="synonym">Rhodotorula rubra</name>
    <dbReference type="NCBI Taxonomy" id="5537"/>
    <lineage>
        <taxon>Eukaryota</taxon>
        <taxon>Fungi</taxon>
        <taxon>Dikarya</taxon>
        <taxon>Basidiomycota</taxon>
        <taxon>Pucciniomycotina</taxon>
        <taxon>Microbotryomycetes</taxon>
        <taxon>Sporidiobolales</taxon>
        <taxon>Sporidiobolaceae</taxon>
        <taxon>Rhodotorula</taxon>
    </lineage>
</organism>
<accession>A0A9P7B3A9</accession>
<protein>
    <submittedName>
        <fullName evidence="2">Uncharacterized protein</fullName>
    </submittedName>
</protein>
<evidence type="ECO:0000313" key="2">
    <source>
        <dbReference type="EMBL" id="KAG0656688.1"/>
    </source>
</evidence>
<dbReference type="AlphaFoldDB" id="A0A9P7B3A9"/>
<evidence type="ECO:0000313" key="3">
    <source>
        <dbReference type="Proteomes" id="UP000777482"/>
    </source>
</evidence>
<sequence>MRADDSNDESSAKIHEKEASSTALPVEPAAPAGAEHEMTETAAQVEGPHDKVALSELSIDRSADSDCFETGTLLSSLNSAATSSDVGQTTEPSNAC</sequence>
<evidence type="ECO:0000256" key="1">
    <source>
        <dbReference type="SAM" id="MobiDB-lite"/>
    </source>
</evidence>